<feature type="compositionally biased region" description="Low complexity" evidence="1">
    <location>
        <begin position="56"/>
        <end position="67"/>
    </location>
</feature>
<organism evidence="2 3">
    <name type="scientific">Portunus trituberculatus</name>
    <name type="common">Swimming crab</name>
    <name type="synonym">Neptunus trituberculatus</name>
    <dbReference type="NCBI Taxonomy" id="210409"/>
    <lineage>
        <taxon>Eukaryota</taxon>
        <taxon>Metazoa</taxon>
        <taxon>Ecdysozoa</taxon>
        <taxon>Arthropoda</taxon>
        <taxon>Crustacea</taxon>
        <taxon>Multicrustacea</taxon>
        <taxon>Malacostraca</taxon>
        <taxon>Eumalacostraca</taxon>
        <taxon>Eucarida</taxon>
        <taxon>Decapoda</taxon>
        <taxon>Pleocyemata</taxon>
        <taxon>Brachyura</taxon>
        <taxon>Eubrachyura</taxon>
        <taxon>Portunoidea</taxon>
        <taxon>Portunidae</taxon>
        <taxon>Portuninae</taxon>
        <taxon>Portunus</taxon>
    </lineage>
</organism>
<evidence type="ECO:0000313" key="3">
    <source>
        <dbReference type="Proteomes" id="UP000324222"/>
    </source>
</evidence>
<evidence type="ECO:0000256" key="1">
    <source>
        <dbReference type="SAM" id="MobiDB-lite"/>
    </source>
</evidence>
<sequence>MILLHPHSSNFTGSSSVPRAVLYSLFGIGCSRDARMLGWVHLAPLKPETHHHSERGSASPAAKPGASARREVSPCHHFEALLALSSNSGCFQLLPTGTQENTAKTPNGRYTLQTCLRPEIMT</sequence>
<dbReference type="AlphaFoldDB" id="A0A5B7FXE7"/>
<comment type="caution">
    <text evidence="2">The sequence shown here is derived from an EMBL/GenBank/DDBJ whole genome shotgun (WGS) entry which is preliminary data.</text>
</comment>
<name>A0A5B7FXE7_PORTR</name>
<keyword evidence="3" id="KW-1185">Reference proteome</keyword>
<feature type="region of interest" description="Disordered" evidence="1">
    <location>
        <begin position="48"/>
        <end position="70"/>
    </location>
</feature>
<reference evidence="2 3" key="1">
    <citation type="submission" date="2019-05" db="EMBL/GenBank/DDBJ databases">
        <title>Another draft genome of Portunus trituberculatus and its Hox gene families provides insights of decapod evolution.</title>
        <authorList>
            <person name="Jeong J.-H."/>
            <person name="Song I."/>
            <person name="Kim S."/>
            <person name="Choi T."/>
            <person name="Kim D."/>
            <person name="Ryu S."/>
            <person name="Kim W."/>
        </authorList>
    </citation>
    <scope>NUCLEOTIDE SEQUENCE [LARGE SCALE GENOMIC DNA]</scope>
    <source>
        <tissue evidence="2">Muscle</tissue>
    </source>
</reference>
<proteinExistence type="predicted"/>
<dbReference type="Proteomes" id="UP000324222">
    <property type="component" value="Unassembled WGS sequence"/>
</dbReference>
<gene>
    <name evidence="2" type="ORF">E2C01_045116</name>
</gene>
<protein>
    <submittedName>
        <fullName evidence="2">Uncharacterized protein</fullName>
    </submittedName>
</protein>
<dbReference type="EMBL" id="VSRR010010071">
    <property type="protein sequence ID" value="MPC51272.1"/>
    <property type="molecule type" value="Genomic_DNA"/>
</dbReference>
<evidence type="ECO:0000313" key="2">
    <source>
        <dbReference type="EMBL" id="MPC51272.1"/>
    </source>
</evidence>
<accession>A0A5B7FXE7</accession>